<protein>
    <recommendedName>
        <fullName evidence="5">WD40 repeat protein</fullName>
    </recommendedName>
</protein>
<feature type="compositionally biased region" description="Low complexity" evidence="1">
    <location>
        <begin position="78"/>
        <end position="87"/>
    </location>
</feature>
<proteinExistence type="predicted"/>
<keyword evidence="2" id="KW-0472">Membrane</keyword>
<evidence type="ECO:0000313" key="4">
    <source>
        <dbReference type="Proteomes" id="UP000611640"/>
    </source>
</evidence>
<dbReference type="Gene3D" id="2.120.10.30">
    <property type="entry name" value="TolB, C-terminal domain"/>
    <property type="match status" value="1"/>
</dbReference>
<evidence type="ECO:0000313" key="3">
    <source>
        <dbReference type="EMBL" id="BCJ37261.1"/>
    </source>
</evidence>
<dbReference type="AlphaFoldDB" id="A0A7R7DT50"/>
<feature type="transmembrane region" description="Helical" evidence="2">
    <location>
        <begin position="40"/>
        <end position="60"/>
    </location>
</feature>
<keyword evidence="2" id="KW-0812">Transmembrane</keyword>
<dbReference type="InterPro" id="IPR011042">
    <property type="entry name" value="6-blade_b-propeller_TolB-like"/>
</dbReference>
<dbReference type="KEGG" id="atl:Athai_47640"/>
<sequence length="400" mass="42774">MTRIDDALRDTLQTLAGQAREADLGPAALRQARRRRRRRLAGTGAAAAVVLAAAITPVVAQHANAPETAAPRPHRTSAGPVPTETPAVVPPTAYPSGGVALPKRLFTVNGYAVTGWASQQGTPTYPSVLWDGVHRRYVKVDYSSAVPSPNGRQAVVIGQSMPYRPGMLDFATGTVTPLSIPGYEPSSPQWSPDGRTVLFTVTQKDDPSHFLGFALLDAATGKATVHWIDSQRFDSSQAVLSWNRDGTRIVLTVADRAHMSEATPDRVDHLQLFDRNGRPRQKLPVRGLVYGAASWSPDGRYVLAQGVTTRSGPGSTQLQVVRTSTGKVVARIAGGERGWQTPGVWLDDRRALVPTSAGGPLRTVDALTAVTVGGGQRVLGYLPNVYPAGVAHGTLTWRRR</sequence>
<organism evidence="3 4">
    <name type="scientific">Actinocatenispora thailandica</name>
    <dbReference type="NCBI Taxonomy" id="227318"/>
    <lineage>
        <taxon>Bacteria</taxon>
        <taxon>Bacillati</taxon>
        <taxon>Actinomycetota</taxon>
        <taxon>Actinomycetes</taxon>
        <taxon>Micromonosporales</taxon>
        <taxon>Micromonosporaceae</taxon>
        <taxon>Actinocatenispora</taxon>
    </lineage>
</organism>
<feature type="region of interest" description="Disordered" evidence="1">
    <location>
        <begin position="65"/>
        <end position="87"/>
    </location>
</feature>
<dbReference type="InterPro" id="IPR011659">
    <property type="entry name" value="WD40"/>
</dbReference>
<gene>
    <name evidence="3" type="ORF">Athai_47640</name>
</gene>
<evidence type="ECO:0008006" key="5">
    <source>
        <dbReference type="Google" id="ProtNLM"/>
    </source>
</evidence>
<dbReference type="Pfam" id="PF07676">
    <property type="entry name" value="PD40"/>
    <property type="match status" value="1"/>
</dbReference>
<accession>A0A7R7DT50</accession>
<keyword evidence="2" id="KW-1133">Transmembrane helix</keyword>
<dbReference type="Proteomes" id="UP000611640">
    <property type="component" value="Chromosome"/>
</dbReference>
<evidence type="ECO:0000256" key="1">
    <source>
        <dbReference type="SAM" id="MobiDB-lite"/>
    </source>
</evidence>
<keyword evidence="4" id="KW-1185">Reference proteome</keyword>
<dbReference type="SUPFAM" id="SSF82171">
    <property type="entry name" value="DPP6 N-terminal domain-like"/>
    <property type="match status" value="1"/>
</dbReference>
<dbReference type="RefSeq" id="WP_203963499.1">
    <property type="nucleotide sequence ID" value="NZ_AP023355.1"/>
</dbReference>
<evidence type="ECO:0000256" key="2">
    <source>
        <dbReference type="SAM" id="Phobius"/>
    </source>
</evidence>
<dbReference type="EMBL" id="AP023355">
    <property type="protein sequence ID" value="BCJ37261.1"/>
    <property type="molecule type" value="Genomic_DNA"/>
</dbReference>
<reference evidence="3 4" key="1">
    <citation type="submission" date="2020-08" db="EMBL/GenBank/DDBJ databases">
        <title>Whole genome shotgun sequence of Actinocatenispora thailandica NBRC 105041.</title>
        <authorList>
            <person name="Komaki H."/>
            <person name="Tamura T."/>
        </authorList>
    </citation>
    <scope>NUCLEOTIDE SEQUENCE [LARGE SCALE GENOMIC DNA]</scope>
    <source>
        <strain evidence="3 4">NBRC 105041</strain>
    </source>
</reference>
<name>A0A7R7DT50_9ACTN</name>